<feature type="transmembrane region" description="Helical" evidence="6">
    <location>
        <begin position="88"/>
        <end position="106"/>
    </location>
</feature>
<keyword evidence="9" id="KW-1185">Reference proteome</keyword>
<keyword evidence="6" id="KW-0406">Ion transport</keyword>
<evidence type="ECO:0000256" key="6">
    <source>
        <dbReference type="HAMAP-Rule" id="MF_01844"/>
    </source>
</evidence>
<feature type="transmembrane region" description="Helical" evidence="6">
    <location>
        <begin position="255"/>
        <end position="273"/>
    </location>
</feature>
<feature type="transmembrane region" description="Helical" evidence="6">
    <location>
        <begin position="366"/>
        <end position="390"/>
    </location>
</feature>
<evidence type="ECO:0000313" key="8">
    <source>
        <dbReference type="EMBL" id="VFQ47085.1"/>
    </source>
</evidence>
<keyword evidence="6" id="KW-0813">Transport</keyword>
<keyword evidence="5 6" id="KW-0472">Membrane</keyword>
<accession>A0A4U8YRT3</accession>
<protein>
    <recommendedName>
        <fullName evidence="6">Na(+)/H(+) antiporter NhaA</fullName>
    </recommendedName>
    <alternativeName>
        <fullName evidence="6">Sodium/proton antiporter NhaA</fullName>
    </alternativeName>
</protein>
<proteinExistence type="inferred from homology"/>
<feature type="transmembrane region" description="Helical" evidence="6">
    <location>
        <begin position="438"/>
        <end position="456"/>
    </location>
</feature>
<dbReference type="PANTHER" id="PTHR30341">
    <property type="entry name" value="SODIUM ION/PROTON ANTIPORTER NHAA-RELATED"/>
    <property type="match status" value="1"/>
</dbReference>
<evidence type="ECO:0000256" key="7">
    <source>
        <dbReference type="SAM" id="MobiDB-lite"/>
    </source>
</evidence>
<keyword evidence="4 6" id="KW-1133">Transmembrane helix</keyword>
<dbReference type="GO" id="GO:0006885">
    <property type="term" value="P:regulation of pH"/>
    <property type="evidence" value="ECO:0007669"/>
    <property type="project" value="UniProtKB-UniRule"/>
</dbReference>
<gene>
    <name evidence="6" type="primary">nhaA</name>
    <name evidence="8" type="ORF">MSL71_47710</name>
</gene>
<evidence type="ECO:0000256" key="3">
    <source>
        <dbReference type="ARBA" id="ARBA00022692"/>
    </source>
</evidence>
<dbReference type="HAMAP" id="MF_01844">
    <property type="entry name" value="NhaA"/>
    <property type="match status" value="1"/>
</dbReference>
<evidence type="ECO:0000256" key="5">
    <source>
        <dbReference type="ARBA" id="ARBA00023136"/>
    </source>
</evidence>
<organism evidence="8 9">
    <name type="scientific">Desulfoluna butyratoxydans</name>
    <dbReference type="NCBI Taxonomy" id="231438"/>
    <lineage>
        <taxon>Bacteria</taxon>
        <taxon>Pseudomonadati</taxon>
        <taxon>Thermodesulfobacteriota</taxon>
        <taxon>Desulfobacteria</taxon>
        <taxon>Desulfobacterales</taxon>
        <taxon>Desulfolunaceae</taxon>
        <taxon>Desulfoluna</taxon>
    </lineage>
</organism>
<sequence>MCFAPRSSGQITSASKVKIHSKRFFKTCLLNFLKAEQSPDKTEGLKHERPDDQGPLAAGTTDITPDTEIAMMKPQESFLAKFFKMESAGGIVLMLAATLAVVLANTPLRTYYALFIDTPVEIRVGAIHIAKPLLLWINDGLMAIFFFLVGLELKRELLEGELADKRNIILPGVGAIGGMAVPALIYVYFNMNDSAAMKGWAIPAATDIAFALGVLSLLGSRVPISIKVFLTSLAIFDDIGAIVIIAVFYTENISPVALAVVGFCIPVLALLNWRHVEAKSLYIAVGVVMWVAMLKSGVHATLAGVLLAMFIPMTSREEPGTSPLKSLEHDLHAVVAFVVLPVFAFANAGLNLAGMGMEQIFHPVPLGIALGLFVGKQVGIFSCCWAAVALKLTDLPKGVSWGALYGAAALCGVGFTMSLFIGSLAFEQTAVNLLFDERLGIILGSLASGAVGYLVLKVTLPANADVPEDATEPA</sequence>
<feature type="transmembrane region" description="Helical" evidence="6">
    <location>
        <begin position="402"/>
        <end position="426"/>
    </location>
</feature>
<dbReference type="PANTHER" id="PTHR30341:SF0">
    <property type="entry name" value="NA(+)_H(+) ANTIPORTER NHAA"/>
    <property type="match status" value="1"/>
</dbReference>
<evidence type="ECO:0000256" key="1">
    <source>
        <dbReference type="ARBA" id="ARBA00004429"/>
    </source>
</evidence>
<dbReference type="NCBIfam" id="TIGR00773">
    <property type="entry name" value="NhaA"/>
    <property type="match status" value="1"/>
</dbReference>
<feature type="transmembrane region" description="Helical" evidence="6">
    <location>
        <begin position="280"/>
        <end position="311"/>
    </location>
</feature>
<evidence type="ECO:0000256" key="2">
    <source>
        <dbReference type="ARBA" id="ARBA00022475"/>
    </source>
</evidence>
<feature type="transmembrane region" description="Helical" evidence="6">
    <location>
        <begin position="126"/>
        <end position="148"/>
    </location>
</feature>
<dbReference type="AlphaFoldDB" id="A0A4U8YRT3"/>
<feature type="compositionally biased region" description="Basic and acidic residues" evidence="7">
    <location>
        <begin position="40"/>
        <end position="52"/>
    </location>
</feature>
<name>A0A4U8YRT3_9BACT</name>
<dbReference type="NCBIfam" id="NF007112">
    <property type="entry name" value="PRK09561.1"/>
    <property type="match status" value="1"/>
</dbReference>
<feature type="transmembrane region" description="Helical" evidence="6">
    <location>
        <begin position="200"/>
        <end position="219"/>
    </location>
</feature>
<evidence type="ECO:0000313" key="9">
    <source>
        <dbReference type="Proteomes" id="UP000507962"/>
    </source>
</evidence>
<feature type="transmembrane region" description="Helical" evidence="6">
    <location>
        <begin position="168"/>
        <end position="188"/>
    </location>
</feature>
<keyword evidence="2 6" id="KW-1003">Cell membrane</keyword>
<feature type="region of interest" description="Disordered" evidence="7">
    <location>
        <begin position="40"/>
        <end position="60"/>
    </location>
</feature>
<dbReference type="EMBL" id="CAADHO010000013">
    <property type="protein sequence ID" value="VFQ47085.1"/>
    <property type="molecule type" value="Genomic_DNA"/>
</dbReference>
<keyword evidence="6" id="KW-0050">Antiport</keyword>
<dbReference type="GO" id="GO:0005886">
    <property type="term" value="C:plasma membrane"/>
    <property type="evidence" value="ECO:0007669"/>
    <property type="project" value="UniProtKB-SubCell"/>
</dbReference>
<keyword evidence="6" id="KW-0915">Sodium</keyword>
<keyword evidence="6" id="KW-0739">Sodium transport</keyword>
<comment type="catalytic activity">
    <reaction evidence="6">
        <text>Na(+)(in) + 2 H(+)(out) = Na(+)(out) + 2 H(+)(in)</text>
        <dbReference type="Rhea" id="RHEA:29251"/>
        <dbReference type="ChEBI" id="CHEBI:15378"/>
        <dbReference type="ChEBI" id="CHEBI:29101"/>
    </reaction>
</comment>
<comment type="subcellular location">
    <subcellularLocation>
        <location evidence="1">Cell inner membrane</location>
        <topology evidence="1">Multi-pass membrane protein</topology>
    </subcellularLocation>
    <subcellularLocation>
        <location evidence="6">Cell membrane</location>
        <topology evidence="6">Multi-pass membrane protein</topology>
    </subcellularLocation>
</comment>
<feature type="transmembrane region" description="Helical" evidence="6">
    <location>
        <begin position="228"/>
        <end position="249"/>
    </location>
</feature>
<dbReference type="Proteomes" id="UP000507962">
    <property type="component" value="Unassembled WGS sequence"/>
</dbReference>
<dbReference type="GO" id="GO:0015385">
    <property type="term" value="F:sodium:proton antiporter activity"/>
    <property type="evidence" value="ECO:0007669"/>
    <property type="project" value="UniProtKB-UniRule"/>
</dbReference>
<evidence type="ECO:0000256" key="4">
    <source>
        <dbReference type="ARBA" id="ARBA00022989"/>
    </source>
</evidence>
<keyword evidence="3 6" id="KW-0812">Transmembrane</keyword>
<reference evidence="8 9" key="1">
    <citation type="submission" date="2019-03" db="EMBL/GenBank/DDBJ databases">
        <authorList>
            <person name="Nijsse B."/>
        </authorList>
    </citation>
    <scope>NUCLEOTIDE SEQUENCE [LARGE SCALE GENOMIC DNA]</scope>
    <source>
        <strain evidence="8">Desulfoluna butyratoxydans MSL71</strain>
    </source>
</reference>
<dbReference type="InterPro" id="IPR023171">
    <property type="entry name" value="Na/H_antiporter_dom_sf"/>
</dbReference>
<dbReference type="InterPro" id="IPR004670">
    <property type="entry name" value="NhaA"/>
</dbReference>
<dbReference type="NCBIfam" id="NF007111">
    <property type="entry name" value="PRK09560.1"/>
    <property type="match status" value="1"/>
</dbReference>
<comment type="similarity">
    <text evidence="6">Belongs to the NhaA Na(+)/H(+) (TC 2.A.33) antiporter family.</text>
</comment>
<dbReference type="Gene3D" id="1.20.1530.10">
    <property type="entry name" value="Na+/H+ antiporter like domain"/>
    <property type="match status" value="1"/>
</dbReference>
<dbReference type="Pfam" id="PF06965">
    <property type="entry name" value="Na_H_antiport_1"/>
    <property type="match status" value="1"/>
</dbReference>
<feature type="transmembrane region" description="Helical" evidence="6">
    <location>
        <begin position="331"/>
        <end position="354"/>
    </location>
</feature>
<comment type="function">
    <text evidence="6">Na(+)/H(+) antiporter that extrudes sodium in exchange for external protons.</text>
</comment>